<name>A0A3P7NY62_DIBLA</name>
<dbReference type="AlphaFoldDB" id="A0A3P7NY62"/>
<dbReference type="Proteomes" id="UP000281553">
    <property type="component" value="Unassembled WGS sequence"/>
</dbReference>
<feature type="region of interest" description="Disordered" evidence="1">
    <location>
        <begin position="31"/>
        <end position="91"/>
    </location>
</feature>
<gene>
    <name evidence="2" type="ORF">DILT_LOCUS8963</name>
</gene>
<evidence type="ECO:0000313" key="2">
    <source>
        <dbReference type="EMBL" id="VDN13132.1"/>
    </source>
</evidence>
<feature type="region of interest" description="Disordered" evidence="1">
    <location>
        <begin position="104"/>
        <end position="139"/>
    </location>
</feature>
<proteinExistence type="predicted"/>
<evidence type="ECO:0000256" key="1">
    <source>
        <dbReference type="SAM" id="MobiDB-lite"/>
    </source>
</evidence>
<evidence type="ECO:0000313" key="3">
    <source>
        <dbReference type="Proteomes" id="UP000281553"/>
    </source>
</evidence>
<protein>
    <submittedName>
        <fullName evidence="2">Uncharacterized protein</fullName>
    </submittedName>
</protein>
<accession>A0A3P7NY62</accession>
<dbReference type="OrthoDB" id="21502at2759"/>
<keyword evidence="3" id="KW-1185">Reference proteome</keyword>
<sequence>MLIFTLIESKRAGIRLSELFNGGPVNPSDAIPPPVHSSFDAHNRLLPTPVSVSDAPDLPIEVPPPASSLKKQDSPPLASTPPQAPATLTTPSASVIPLPTSLFGTSATQLPPTPPSRPVLSVSTPPAQVKKKKGFDDEPAVDRSGLAVRSLAAVSEICDDLIADLVNDQILQVNLLSVAAFLFTLHNCLLIS</sequence>
<organism evidence="2 3">
    <name type="scientific">Dibothriocephalus latus</name>
    <name type="common">Fish tapeworm</name>
    <name type="synonym">Diphyllobothrium latum</name>
    <dbReference type="NCBI Taxonomy" id="60516"/>
    <lineage>
        <taxon>Eukaryota</taxon>
        <taxon>Metazoa</taxon>
        <taxon>Spiralia</taxon>
        <taxon>Lophotrochozoa</taxon>
        <taxon>Platyhelminthes</taxon>
        <taxon>Cestoda</taxon>
        <taxon>Eucestoda</taxon>
        <taxon>Diphyllobothriidea</taxon>
        <taxon>Diphyllobothriidae</taxon>
        <taxon>Dibothriocephalus</taxon>
    </lineage>
</organism>
<dbReference type="EMBL" id="UYRU01055645">
    <property type="protein sequence ID" value="VDN13132.1"/>
    <property type="molecule type" value="Genomic_DNA"/>
</dbReference>
<reference evidence="2 3" key="1">
    <citation type="submission" date="2018-11" db="EMBL/GenBank/DDBJ databases">
        <authorList>
            <consortium name="Pathogen Informatics"/>
        </authorList>
    </citation>
    <scope>NUCLEOTIDE SEQUENCE [LARGE SCALE GENOMIC DNA]</scope>
</reference>